<dbReference type="AlphaFoldDB" id="A0A944D9N5"/>
<feature type="domain" description="Heparan-alpha-glucosaminide N-acetyltransferase catalytic" evidence="3">
    <location>
        <begin position="5"/>
        <end position="198"/>
    </location>
</feature>
<keyword evidence="1" id="KW-1133">Transmembrane helix</keyword>
<reference evidence="5" key="1">
    <citation type="journal article" date="2022" name="ISME J.">
        <title>Genetic and phylogenetic analysis of dissimilatory iodate-reducing bacteria identifies potential niches across the world's oceans.</title>
        <authorList>
            <person name="Reyes-Umana V."/>
            <person name="Henning Z."/>
            <person name="Lee K."/>
            <person name="Barnum T.P."/>
            <person name="Coates J.D."/>
        </authorList>
    </citation>
    <scope>NUCLEOTIDE SEQUENCE [LARGE SCALE GENOMIC DNA]</scope>
    <source>
        <strain evidence="5">IR12</strain>
    </source>
</reference>
<feature type="transmembrane region" description="Helical" evidence="1">
    <location>
        <begin position="107"/>
        <end position="137"/>
    </location>
</feature>
<dbReference type="Pfam" id="PF04235">
    <property type="entry name" value="DUF418"/>
    <property type="match status" value="1"/>
</dbReference>
<feature type="transmembrane region" description="Helical" evidence="1">
    <location>
        <begin position="200"/>
        <end position="223"/>
    </location>
</feature>
<evidence type="ECO:0000259" key="3">
    <source>
        <dbReference type="Pfam" id="PF07786"/>
    </source>
</evidence>
<feature type="transmembrane region" description="Helical" evidence="1">
    <location>
        <begin position="169"/>
        <end position="188"/>
    </location>
</feature>
<evidence type="ECO:0000256" key="1">
    <source>
        <dbReference type="SAM" id="Phobius"/>
    </source>
</evidence>
<dbReference type="InterPro" id="IPR007349">
    <property type="entry name" value="DUF418"/>
</dbReference>
<evidence type="ECO:0000259" key="2">
    <source>
        <dbReference type="Pfam" id="PF04235"/>
    </source>
</evidence>
<dbReference type="RefSeq" id="WP_214362325.1">
    <property type="nucleotide sequence ID" value="NZ_JAEKFT010000016.1"/>
</dbReference>
<name>A0A944D9N5_DENI1</name>
<dbReference type="InterPro" id="IPR052529">
    <property type="entry name" value="Bact_Transport_Assoc"/>
</dbReference>
<keyword evidence="5" id="KW-1185">Reference proteome</keyword>
<feature type="transmembrane region" description="Helical" evidence="1">
    <location>
        <begin position="308"/>
        <end position="328"/>
    </location>
</feature>
<gene>
    <name evidence="4" type="ORF">I8J34_14435</name>
</gene>
<dbReference type="InterPro" id="IPR012429">
    <property type="entry name" value="HGSNAT_cat"/>
</dbReference>
<keyword evidence="1" id="KW-0812">Transmembrane</keyword>
<feature type="transmembrane region" description="Helical" evidence="1">
    <location>
        <begin position="12"/>
        <end position="38"/>
    </location>
</feature>
<dbReference type="PANTHER" id="PTHR30590">
    <property type="entry name" value="INNER MEMBRANE PROTEIN"/>
    <property type="match status" value="1"/>
</dbReference>
<feature type="domain" description="DUF418" evidence="2">
    <location>
        <begin position="199"/>
        <end position="346"/>
    </location>
</feature>
<comment type="caution">
    <text evidence="4">The sequence shown here is derived from an EMBL/GenBank/DDBJ whole genome shotgun (WGS) entry which is preliminary data.</text>
</comment>
<protein>
    <submittedName>
        <fullName evidence="4">DUF418 domain-containing protein</fullName>
    </submittedName>
</protein>
<evidence type="ECO:0000313" key="5">
    <source>
        <dbReference type="Proteomes" id="UP000694660"/>
    </source>
</evidence>
<dbReference type="PANTHER" id="PTHR30590:SF3">
    <property type="entry name" value="HYPOTHETICAL MEMBRANE SPANNING PROTEIN"/>
    <property type="match status" value="1"/>
</dbReference>
<feature type="transmembrane region" description="Helical" evidence="1">
    <location>
        <begin position="50"/>
        <end position="69"/>
    </location>
</feature>
<keyword evidence="1" id="KW-0472">Membrane</keyword>
<dbReference type="Pfam" id="PF07786">
    <property type="entry name" value="HGSNAT_cat"/>
    <property type="match status" value="1"/>
</dbReference>
<evidence type="ECO:0000313" key="4">
    <source>
        <dbReference type="EMBL" id="MBT0962375.1"/>
    </source>
</evidence>
<accession>A0A944D9N5</accession>
<proteinExistence type="predicted"/>
<feature type="transmembrane region" description="Helical" evidence="1">
    <location>
        <begin position="243"/>
        <end position="263"/>
    </location>
</feature>
<sequence>MTPHRLDGLDLARFVAFVGMVIVNFKIVMGATGSAGLLGGLTQMLEGKAAASFVVLAGIGLGLSGAPGSQAQTVSVTLKRALFLLALGLLNTLVFDADILHYYAVYFLFGALLLPLASGWLVAGIVGLGGAFVAMILTLDYDAGWHWASYSYTGFWTPAGFVRNLFFNGWHPVVPWLGFLLFGIVLSRQTLSNRATQHRLILLGALAVAAAKAASALLAGQLARIDPALAILATTSPVPPMPLYLLAGIGGAAMLIGLCLRGAPWLARAGVLGLVTPAGRQTLTLYIAHILLGMGTLEALGLLGKQTITAVVAAAGLFCALAALYAWLWSRAFRRGPVEALMRRLAG</sequence>
<organism evidence="4 5">
    <name type="scientific">Denitromonas iodatirespirans</name>
    <dbReference type="NCBI Taxonomy" id="2795389"/>
    <lineage>
        <taxon>Bacteria</taxon>
        <taxon>Pseudomonadati</taxon>
        <taxon>Pseudomonadota</taxon>
        <taxon>Betaproteobacteria</taxon>
        <taxon>Rhodocyclales</taxon>
        <taxon>Zoogloeaceae</taxon>
        <taxon>Denitromonas</taxon>
    </lineage>
</organism>
<dbReference type="EMBL" id="JAEKFT010000016">
    <property type="protein sequence ID" value="MBT0962375.1"/>
    <property type="molecule type" value="Genomic_DNA"/>
</dbReference>
<feature type="transmembrane region" description="Helical" evidence="1">
    <location>
        <begin position="81"/>
        <end position="100"/>
    </location>
</feature>
<dbReference type="Proteomes" id="UP000694660">
    <property type="component" value="Unassembled WGS sequence"/>
</dbReference>